<keyword evidence="1" id="KW-0175">Coiled coil</keyword>
<feature type="coiled-coil region" evidence="1">
    <location>
        <begin position="47"/>
        <end position="74"/>
    </location>
</feature>
<dbReference type="EMBL" id="JAODAN010000009">
    <property type="protein sequence ID" value="KAK1922251.1"/>
    <property type="molecule type" value="Genomic_DNA"/>
</dbReference>
<evidence type="ECO:0000313" key="2">
    <source>
        <dbReference type="EMBL" id="KAK1922251.1"/>
    </source>
</evidence>
<dbReference type="Proteomes" id="UP001182556">
    <property type="component" value="Unassembled WGS sequence"/>
</dbReference>
<dbReference type="Pfam" id="PF07426">
    <property type="entry name" value="Dynactin_p22"/>
    <property type="match status" value="1"/>
</dbReference>
<dbReference type="PANTHER" id="PTHR28360:SF1">
    <property type="entry name" value="DYNACTIN SUBUNIT 3"/>
    <property type="match status" value="1"/>
</dbReference>
<organism evidence="2 3">
    <name type="scientific">Papiliotrema laurentii</name>
    <name type="common">Cryptococcus laurentii</name>
    <dbReference type="NCBI Taxonomy" id="5418"/>
    <lineage>
        <taxon>Eukaryota</taxon>
        <taxon>Fungi</taxon>
        <taxon>Dikarya</taxon>
        <taxon>Basidiomycota</taxon>
        <taxon>Agaricomycotina</taxon>
        <taxon>Tremellomycetes</taxon>
        <taxon>Tremellales</taxon>
        <taxon>Rhynchogastremaceae</taxon>
        <taxon>Papiliotrema</taxon>
    </lineage>
</organism>
<evidence type="ECO:0000313" key="3">
    <source>
        <dbReference type="Proteomes" id="UP001182556"/>
    </source>
</evidence>
<keyword evidence="3" id="KW-1185">Reference proteome</keyword>
<name>A0AAD9D004_PAPLA</name>
<proteinExistence type="predicted"/>
<feature type="coiled-coil region" evidence="1">
    <location>
        <begin position="190"/>
        <end position="217"/>
    </location>
</feature>
<protein>
    <submittedName>
        <fullName evidence="2">Uncharacterized protein</fullName>
    </submittedName>
</protein>
<dbReference type="GO" id="GO:0061640">
    <property type="term" value="P:cytoskeleton-dependent cytokinesis"/>
    <property type="evidence" value="ECO:0007669"/>
    <property type="project" value="InterPro"/>
</dbReference>
<accession>A0AAD9D004</accession>
<dbReference type="InterPro" id="IPR009991">
    <property type="entry name" value="DCTN3"/>
</dbReference>
<dbReference type="AlphaFoldDB" id="A0AAD9D004"/>
<gene>
    <name evidence="2" type="ORF">DB88DRAFT_497673</name>
</gene>
<evidence type="ECO:0000256" key="1">
    <source>
        <dbReference type="SAM" id="Coils"/>
    </source>
</evidence>
<reference evidence="2" key="1">
    <citation type="submission" date="2023-02" db="EMBL/GenBank/DDBJ databases">
        <title>Identification and recombinant expression of a fungal hydrolase from Papiliotrema laurentii that hydrolyzes apple cutin and clears colloidal polyester polyurethane.</title>
        <authorList>
            <consortium name="DOE Joint Genome Institute"/>
            <person name="Roman V.A."/>
            <person name="Bojanowski C."/>
            <person name="Crable B.R."/>
            <person name="Wagner D.N."/>
            <person name="Hung C.S."/>
            <person name="Nadeau L.J."/>
            <person name="Schratz L."/>
            <person name="Haridas S."/>
            <person name="Pangilinan J."/>
            <person name="Lipzen A."/>
            <person name="Na H."/>
            <person name="Yan M."/>
            <person name="Ng V."/>
            <person name="Grigoriev I.V."/>
            <person name="Spatafora J.W."/>
            <person name="Barlow D."/>
            <person name="Biffinger J."/>
            <person name="Kelley-Loughnane N."/>
            <person name="Varaljay V.A."/>
            <person name="Crookes-Goodson W.J."/>
        </authorList>
    </citation>
    <scope>NUCLEOTIDE SEQUENCE</scope>
    <source>
        <strain evidence="2">5307AH</strain>
    </source>
</reference>
<dbReference type="PANTHER" id="PTHR28360">
    <property type="entry name" value="DYNACTIN SUBUNIT 3"/>
    <property type="match status" value="1"/>
</dbReference>
<sequence length="219" mass="24863">MTSVDALIPLTIRLQSLEAQVKGVSESYDADHAPTTITGRQTPASRAQTVMRRMQNTKEVLDRLAQESDGLKRLLDGYEGYRHLLTLSDGEAEDDLLNEVVPDAAKVSILVESRGDIIAAERDLREIQLLKDRGVEGSGNLEQLVRLRPQLSEQLSTSREKAQTVMKARTEVMALLRRYTEFTSTVSDMFVDLHHQLESLEEEVRRAERAKRNELKERY</sequence>
<comment type="caution">
    <text evidence="2">The sequence shown here is derived from an EMBL/GenBank/DDBJ whole genome shotgun (WGS) entry which is preliminary data.</text>
</comment>
<dbReference type="GO" id="GO:0005869">
    <property type="term" value="C:dynactin complex"/>
    <property type="evidence" value="ECO:0007669"/>
    <property type="project" value="InterPro"/>
</dbReference>